<keyword evidence="8 15" id="KW-0547">Nucleotide-binding</keyword>
<comment type="pathway">
    <text evidence="2 15">Cofactor biosynthesis; FAD biosynthesis; FAD from FMN: step 1/1.</text>
</comment>
<keyword evidence="10 15" id="KW-0274">FAD</keyword>
<evidence type="ECO:0000256" key="14">
    <source>
        <dbReference type="ARBA" id="ARBA00049494"/>
    </source>
</evidence>
<evidence type="ECO:0000256" key="11">
    <source>
        <dbReference type="ARBA" id="ARBA00022840"/>
    </source>
</evidence>
<dbReference type="InterPro" id="IPR015865">
    <property type="entry name" value="Riboflavin_kinase_bac/euk"/>
</dbReference>
<dbReference type="EC" id="2.7.1.26" evidence="15"/>
<dbReference type="PANTHER" id="PTHR22749:SF6">
    <property type="entry name" value="RIBOFLAVIN KINASE"/>
    <property type="match status" value="1"/>
</dbReference>
<protein>
    <recommendedName>
        <fullName evidence="15">Riboflavin biosynthesis protein</fullName>
    </recommendedName>
    <domain>
        <recommendedName>
            <fullName evidence="15">Riboflavin kinase</fullName>
            <ecNumber evidence="15">2.7.1.26</ecNumber>
        </recommendedName>
        <alternativeName>
            <fullName evidence="15">Flavokinase</fullName>
        </alternativeName>
    </domain>
    <domain>
        <recommendedName>
            <fullName evidence="15">FMN adenylyltransferase</fullName>
            <ecNumber evidence="15">2.7.7.2</ecNumber>
        </recommendedName>
        <alternativeName>
            <fullName evidence="15">FAD pyrophosphorylase</fullName>
        </alternativeName>
        <alternativeName>
            <fullName evidence="15">FAD synthase</fullName>
        </alternativeName>
    </domain>
</protein>
<dbReference type="SUPFAM" id="SSF82114">
    <property type="entry name" value="Riboflavin kinase-like"/>
    <property type="match status" value="1"/>
</dbReference>
<evidence type="ECO:0000256" key="7">
    <source>
        <dbReference type="ARBA" id="ARBA00022695"/>
    </source>
</evidence>
<dbReference type="Gene3D" id="2.40.30.30">
    <property type="entry name" value="Riboflavin kinase-like"/>
    <property type="match status" value="1"/>
</dbReference>
<dbReference type="GO" id="GO:0008531">
    <property type="term" value="F:riboflavin kinase activity"/>
    <property type="evidence" value="ECO:0007669"/>
    <property type="project" value="UniProtKB-EC"/>
</dbReference>
<dbReference type="InterPro" id="IPR002606">
    <property type="entry name" value="Riboflavin_kinase_bac"/>
</dbReference>
<comment type="function">
    <text evidence="1">Catalyzes the phosphorylation of riboflavin to FMN followed by the adenylation of FMN to FAD.</text>
</comment>
<evidence type="ECO:0000313" key="17">
    <source>
        <dbReference type="EMBL" id="UYQ91570.1"/>
    </source>
</evidence>
<dbReference type="Proteomes" id="UP001162741">
    <property type="component" value="Chromosome"/>
</dbReference>
<dbReference type="RefSeq" id="WP_264279974.1">
    <property type="nucleotide sequence ID" value="NZ_CP107006.1"/>
</dbReference>
<dbReference type="Pfam" id="PF01687">
    <property type="entry name" value="Flavokinase"/>
    <property type="match status" value="1"/>
</dbReference>
<dbReference type="PIRSF" id="PIRSF004491">
    <property type="entry name" value="FAD_Synth"/>
    <property type="match status" value="1"/>
</dbReference>
<dbReference type="InterPro" id="IPR023468">
    <property type="entry name" value="Riboflavin_kinase"/>
</dbReference>
<dbReference type="NCBIfam" id="NF004162">
    <property type="entry name" value="PRK05627.1-5"/>
    <property type="match status" value="1"/>
</dbReference>
<dbReference type="SUPFAM" id="SSF52374">
    <property type="entry name" value="Nucleotidylyl transferase"/>
    <property type="match status" value="1"/>
</dbReference>
<organism evidence="17 18">
    <name type="scientific">Chitinophaga horti</name>
    <dbReference type="NCBI Taxonomy" id="2920382"/>
    <lineage>
        <taxon>Bacteria</taxon>
        <taxon>Pseudomonadati</taxon>
        <taxon>Bacteroidota</taxon>
        <taxon>Chitinophagia</taxon>
        <taxon>Chitinophagales</taxon>
        <taxon>Chitinophagaceae</taxon>
        <taxon>Chitinophaga</taxon>
    </lineage>
</organism>
<comment type="pathway">
    <text evidence="3 15">Cofactor biosynthesis; FMN biosynthesis; FMN from riboflavin (ATP route): step 1/1.</text>
</comment>
<dbReference type="CDD" id="cd02064">
    <property type="entry name" value="FAD_synthetase_N"/>
    <property type="match status" value="1"/>
</dbReference>
<evidence type="ECO:0000256" key="6">
    <source>
        <dbReference type="ARBA" id="ARBA00022679"/>
    </source>
</evidence>
<dbReference type="GO" id="GO:0003919">
    <property type="term" value="F:FMN adenylyltransferase activity"/>
    <property type="evidence" value="ECO:0007669"/>
    <property type="project" value="UniProtKB-EC"/>
</dbReference>
<dbReference type="PANTHER" id="PTHR22749">
    <property type="entry name" value="RIBOFLAVIN KINASE/FMN ADENYLYLTRANSFERASE"/>
    <property type="match status" value="1"/>
</dbReference>
<dbReference type="Gene3D" id="3.40.50.620">
    <property type="entry name" value="HUPs"/>
    <property type="match status" value="1"/>
</dbReference>
<keyword evidence="11 15" id="KW-0067">ATP-binding</keyword>
<dbReference type="EMBL" id="CP107006">
    <property type="protein sequence ID" value="UYQ91570.1"/>
    <property type="molecule type" value="Genomic_DNA"/>
</dbReference>
<keyword evidence="5 15" id="KW-0288">FMN</keyword>
<dbReference type="InterPro" id="IPR023465">
    <property type="entry name" value="Riboflavin_kinase_dom_sf"/>
</dbReference>
<reference evidence="17" key="1">
    <citation type="submission" date="2022-10" db="EMBL/GenBank/DDBJ databases">
        <title>Chitinophaga sp. nov., isolated from soil.</title>
        <authorList>
            <person name="Jeon C.O."/>
        </authorList>
    </citation>
    <scope>NUCLEOTIDE SEQUENCE</scope>
    <source>
        <strain evidence="17">R8</strain>
    </source>
</reference>
<keyword evidence="12" id="KW-0511">Multifunctional enzyme</keyword>
<dbReference type="SMART" id="SM00904">
    <property type="entry name" value="Flavokinase"/>
    <property type="match status" value="1"/>
</dbReference>
<evidence type="ECO:0000256" key="8">
    <source>
        <dbReference type="ARBA" id="ARBA00022741"/>
    </source>
</evidence>
<dbReference type="InterPro" id="IPR014729">
    <property type="entry name" value="Rossmann-like_a/b/a_fold"/>
</dbReference>
<evidence type="ECO:0000256" key="4">
    <source>
        <dbReference type="ARBA" id="ARBA00022630"/>
    </source>
</evidence>
<dbReference type="NCBIfam" id="TIGR00083">
    <property type="entry name" value="ribF"/>
    <property type="match status" value="1"/>
</dbReference>
<comment type="catalytic activity">
    <reaction evidence="14 15">
        <text>FMN + ATP + H(+) = FAD + diphosphate</text>
        <dbReference type="Rhea" id="RHEA:17237"/>
        <dbReference type="ChEBI" id="CHEBI:15378"/>
        <dbReference type="ChEBI" id="CHEBI:30616"/>
        <dbReference type="ChEBI" id="CHEBI:33019"/>
        <dbReference type="ChEBI" id="CHEBI:57692"/>
        <dbReference type="ChEBI" id="CHEBI:58210"/>
        <dbReference type="EC" id="2.7.7.2"/>
    </reaction>
</comment>
<evidence type="ECO:0000256" key="15">
    <source>
        <dbReference type="PIRNR" id="PIRNR004491"/>
    </source>
</evidence>
<evidence type="ECO:0000256" key="1">
    <source>
        <dbReference type="ARBA" id="ARBA00002121"/>
    </source>
</evidence>
<evidence type="ECO:0000259" key="16">
    <source>
        <dbReference type="SMART" id="SM00904"/>
    </source>
</evidence>
<evidence type="ECO:0000256" key="2">
    <source>
        <dbReference type="ARBA" id="ARBA00004726"/>
    </source>
</evidence>
<gene>
    <name evidence="17" type="ORF">MKQ68_15875</name>
</gene>
<accession>A0ABY6IWA5</accession>
<evidence type="ECO:0000256" key="13">
    <source>
        <dbReference type="ARBA" id="ARBA00047880"/>
    </source>
</evidence>
<evidence type="ECO:0000256" key="9">
    <source>
        <dbReference type="ARBA" id="ARBA00022777"/>
    </source>
</evidence>
<dbReference type="InterPro" id="IPR015864">
    <property type="entry name" value="FAD_synthase"/>
</dbReference>
<keyword evidence="4 15" id="KW-0285">Flavoprotein</keyword>
<dbReference type="EC" id="2.7.7.2" evidence="15"/>
<name>A0ABY6IWA5_9BACT</name>
<proteinExistence type="inferred from homology"/>
<dbReference type="Pfam" id="PF06574">
    <property type="entry name" value="FAD_syn"/>
    <property type="match status" value="1"/>
</dbReference>
<evidence type="ECO:0000256" key="12">
    <source>
        <dbReference type="ARBA" id="ARBA00023268"/>
    </source>
</evidence>
<evidence type="ECO:0000256" key="5">
    <source>
        <dbReference type="ARBA" id="ARBA00022643"/>
    </source>
</evidence>
<sequence>MQVHRDLEQLPQFRHAVITIGTFDGVHQGHRHILQQLEQAATACHGEKVIVTFDPHPREVLAPDKAPVHLLTTLEEKIQLLDLQGIDHLVVVPFTKAFSQLSATEYLEEFLIKRFNPHTIIIGYDHRFGHNREGGLALLEAEQHKFGFELLEIPQQVVHDLTVSSTKIRNSLKDGNVLLANELLGYPYFVNGTVVHGDKMGRKLGFPTANIALNDSRKLVPAQGVYAVKVTLASGSFNGALNIGTRPTFNGRELRIEVYIFDFDQEIYGQPINVQFIEYLRADMKFDKIEDLVEQMHRDTAKAREILA</sequence>
<evidence type="ECO:0000256" key="10">
    <source>
        <dbReference type="ARBA" id="ARBA00022827"/>
    </source>
</evidence>
<evidence type="ECO:0000313" key="18">
    <source>
        <dbReference type="Proteomes" id="UP001162741"/>
    </source>
</evidence>
<keyword evidence="9 15" id="KW-0418">Kinase</keyword>
<dbReference type="NCBIfam" id="NF004160">
    <property type="entry name" value="PRK05627.1-3"/>
    <property type="match status" value="1"/>
</dbReference>
<keyword evidence="18" id="KW-1185">Reference proteome</keyword>
<evidence type="ECO:0000256" key="3">
    <source>
        <dbReference type="ARBA" id="ARBA00005201"/>
    </source>
</evidence>
<comment type="catalytic activity">
    <reaction evidence="13 15">
        <text>riboflavin + ATP = FMN + ADP + H(+)</text>
        <dbReference type="Rhea" id="RHEA:14357"/>
        <dbReference type="ChEBI" id="CHEBI:15378"/>
        <dbReference type="ChEBI" id="CHEBI:30616"/>
        <dbReference type="ChEBI" id="CHEBI:57986"/>
        <dbReference type="ChEBI" id="CHEBI:58210"/>
        <dbReference type="ChEBI" id="CHEBI:456216"/>
        <dbReference type="EC" id="2.7.1.26"/>
    </reaction>
</comment>
<keyword evidence="6 15" id="KW-0808">Transferase</keyword>
<comment type="similarity">
    <text evidence="15">Belongs to the ribF family.</text>
</comment>
<keyword evidence="7 15" id="KW-0548">Nucleotidyltransferase</keyword>
<feature type="domain" description="Riboflavin kinase" evidence="16">
    <location>
        <begin position="183"/>
        <end position="308"/>
    </location>
</feature>